<feature type="region of interest" description="Disordered" evidence="1">
    <location>
        <begin position="156"/>
        <end position="192"/>
    </location>
</feature>
<dbReference type="RefSeq" id="WP_229694144.1">
    <property type="nucleotide sequence ID" value="NZ_BMNC01000019.1"/>
</dbReference>
<proteinExistence type="predicted"/>
<sequence>MSTNRPAGLIGLAGRAVRVARAHRAADRDGFLCRNNSAEQWNRWARRARVTRTIAGALQVHVDSVIVTDDPQREYRTRDGTVPGDLITITEHLTGRLWRFIPDNTTPGTAWLLLAPCPGCGAEIPLAHVAGLADLGDHLDPGSDLAPIAEARDDSLHAPGCTFASSSIEEAPGAPRSTRSPHTGEEEHRVTT</sequence>
<evidence type="ECO:0000313" key="3">
    <source>
        <dbReference type="Proteomes" id="UP000597656"/>
    </source>
</evidence>
<accession>A0ABQ2ITP1</accession>
<dbReference type="EMBL" id="BMNC01000019">
    <property type="protein sequence ID" value="GGN23837.1"/>
    <property type="molecule type" value="Genomic_DNA"/>
</dbReference>
<organism evidence="2 3">
    <name type="scientific">Lentzea pudingi</name>
    <dbReference type="NCBI Taxonomy" id="1789439"/>
    <lineage>
        <taxon>Bacteria</taxon>
        <taxon>Bacillati</taxon>
        <taxon>Actinomycetota</taxon>
        <taxon>Actinomycetes</taxon>
        <taxon>Pseudonocardiales</taxon>
        <taxon>Pseudonocardiaceae</taxon>
        <taxon>Lentzea</taxon>
    </lineage>
</organism>
<protein>
    <submittedName>
        <fullName evidence="2">Uncharacterized protein</fullName>
    </submittedName>
</protein>
<dbReference type="Proteomes" id="UP000597656">
    <property type="component" value="Unassembled WGS sequence"/>
</dbReference>
<reference evidence="3" key="1">
    <citation type="journal article" date="2019" name="Int. J. Syst. Evol. Microbiol.">
        <title>The Global Catalogue of Microorganisms (GCM) 10K type strain sequencing project: providing services to taxonomists for standard genome sequencing and annotation.</title>
        <authorList>
            <consortium name="The Broad Institute Genomics Platform"/>
            <consortium name="The Broad Institute Genome Sequencing Center for Infectious Disease"/>
            <person name="Wu L."/>
            <person name="Ma J."/>
        </authorList>
    </citation>
    <scope>NUCLEOTIDE SEQUENCE [LARGE SCALE GENOMIC DNA]</scope>
    <source>
        <strain evidence="3">CGMCC 4.7319</strain>
    </source>
</reference>
<gene>
    <name evidence="2" type="ORF">GCM10011609_76930</name>
</gene>
<comment type="caution">
    <text evidence="2">The sequence shown here is derived from an EMBL/GenBank/DDBJ whole genome shotgun (WGS) entry which is preliminary data.</text>
</comment>
<name>A0ABQ2ITP1_9PSEU</name>
<keyword evidence="3" id="KW-1185">Reference proteome</keyword>
<evidence type="ECO:0000256" key="1">
    <source>
        <dbReference type="SAM" id="MobiDB-lite"/>
    </source>
</evidence>
<feature type="compositionally biased region" description="Basic and acidic residues" evidence="1">
    <location>
        <begin position="182"/>
        <end position="192"/>
    </location>
</feature>
<evidence type="ECO:0000313" key="2">
    <source>
        <dbReference type="EMBL" id="GGN23837.1"/>
    </source>
</evidence>